<proteinExistence type="predicted"/>
<evidence type="ECO:0000313" key="2">
    <source>
        <dbReference type="Proteomes" id="UP000468531"/>
    </source>
</evidence>
<name>A0A6P1BHM3_9BRAD</name>
<keyword evidence="2" id="KW-1185">Reference proteome</keyword>
<dbReference type="RefSeq" id="WP_163154281.1">
    <property type="nucleotide sequence ID" value="NZ_VKHP01000051.1"/>
</dbReference>
<protein>
    <submittedName>
        <fullName evidence="1">Uncharacterized protein</fullName>
    </submittedName>
</protein>
<gene>
    <name evidence="1" type="ORF">FNJ47_15175</name>
</gene>
<dbReference type="Proteomes" id="UP000468531">
    <property type="component" value="Unassembled WGS sequence"/>
</dbReference>
<accession>A0A6P1BHM3</accession>
<evidence type="ECO:0000313" key="1">
    <source>
        <dbReference type="EMBL" id="NEU97140.1"/>
    </source>
</evidence>
<comment type="caution">
    <text evidence="1">The sequence shown here is derived from an EMBL/GenBank/DDBJ whole genome shotgun (WGS) entry which is preliminary data.</text>
</comment>
<organism evidence="1 2">
    <name type="scientific">Bradyrhizobium uaiense</name>
    <dbReference type="NCBI Taxonomy" id="2594946"/>
    <lineage>
        <taxon>Bacteria</taxon>
        <taxon>Pseudomonadati</taxon>
        <taxon>Pseudomonadota</taxon>
        <taxon>Alphaproteobacteria</taxon>
        <taxon>Hyphomicrobiales</taxon>
        <taxon>Nitrobacteraceae</taxon>
        <taxon>Bradyrhizobium</taxon>
    </lineage>
</organism>
<reference evidence="1 2" key="1">
    <citation type="journal article" date="2020" name="Arch. Microbiol.">
        <title>Bradyrhizobium uaiense sp. nov., a new highly efficient cowpea symbiont.</title>
        <authorList>
            <person name="Cabral Michel D."/>
            <person name="Azarias Guimaraes A."/>
            <person name="Martins da Costa E."/>
            <person name="Soares de Carvalho T."/>
            <person name="Balsanelli E."/>
            <person name="Willems A."/>
            <person name="Maltempi de Souza E."/>
            <person name="de Souza Moreira F.M."/>
        </authorList>
    </citation>
    <scope>NUCLEOTIDE SEQUENCE [LARGE SCALE GENOMIC DNA]</scope>
    <source>
        <strain evidence="1 2">UFLA 03-164</strain>
    </source>
</reference>
<dbReference type="EMBL" id="VKHP01000051">
    <property type="protein sequence ID" value="NEU97140.1"/>
    <property type="molecule type" value="Genomic_DNA"/>
</dbReference>
<sequence>MLGRPDDKEALRLTLAFYCIMEPDKRAIILSLAEQFARTSQTVEGCVHFLLLDDSLPASHDAMPEFLSRKRPTDQ</sequence>
<dbReference type="AlphaFoldDB" id="A0A6P1BHM3"/>